<gene>
    <name evidence="3" type="ORF">MTO99_17065</name>
</gene>
<evidence type="ECO:0000256" key="1">
    <source>
        <dbReference type="SAM" id="MobiDB-lite"/>
    </source>
</evidence>
<accession>A0ABY4C533</accession>
<reference evidence="3 4" key="1">
    <citation type="submission" date="2022-03" db="EMBL/GenBank/DDBJ databases">
        <title>Mucilaginibacter sp. isolated from the gut of Protaetia brevitarsis seulensis larvae.</title>
        <authorList>
            <person name="Won M."/>
            <person name="Kim S.-J."/>
            <person name="Kwon S.-W."/>
        </authorList>
    </citation>
    <scope>NUCLEOTIDE SEQUENCE [LARGE SCALE GENOMIC DNA]</scope>
    <source>
        <strain evidence="3 4">CFWR-12</strain>
    </source>
</reference>
<feature type="transmembrane region" description="Helical" evidence="2">
    <location>
        <begin position="26"/>
        <end position="49"/>
    </location>
</feature>
<proteinExistence type="predicted"/>
<evidence type="ECO:0000313" key="4">
    <source>
        <dbReference type="Proteomes" id="UP000832097"/>
    </source>
</evidence>
<feature type="compositionally biased region" description="Low complexity" evidence="1">
    <location>
        <begin position="75"/>
        <end position="89"/>
    </location>
</feature>
<keyword evidence="2" id="KW-1133">Transmembrane helix</keyword>
<dbReference type="RefSeq" id="WP_243555146.1">
    <property type="nucleotide sequence ID" value="NZ_CP094528.1"/>
</dbReference>
<keyword evidence="4" id="KW-1185">Reference proteome</keyword>
<sequence length="194" mass="20487">MFDFDEAFDKAAVSATERTATTPRRYILLLVAIGLSAVVMASTVLIVGVGSTVAMTTPPVSYVRHSAPVKPNSGSSPTLPASPATTPDPVYGAQTDPATIPLPEGLTDAQAANARIWLQQSVIIAQCMAEQGFEYFFTPYWQRQATSNLVSPVPVGSPAWFALTGETGAGDAYRWEDAGCQGYAVHVTGMDDAN</sequence>
<protein>
    <submittedName>
        <fullName evidence="3">Uncharacterized protein</fullName>
    </submittedName>
</protein>
<feature type="region of interest" description="Disordered" evidence="1">
    <location>
        <begin position="66"/>
        <end position="99"/>
    </location>
</feature>
<evidence type="ECO:0000313" key="3">
    <source>
        <dbReference type="EMBL" id="UOE43855.1"/>
    </source>
</evidence>
<keyword evidence="2" id="KW-0472">Membrane</keyword>
<organism evidence="3 4">
    <name type="scientific">Agromyces larvae</name>
    <dbReference type="NCBI Taxonomy" id="2929802"/>
    <lineage>
        <taxon>Bacteria</taxon>
        <taxon>Bacillati</taxon>
        <taxon>Actinomycetota</taxon>
        <taxon>Actinomycetes</taxon>
        <taxon>Micrococcales</taxon>
        <taxon>Microbacteriaceae</taxon>
        <taxon>Agromyces</taxon>
    </lineage>
</organism>
<keyword evidence="2" id="KW-0812">Transmembrane</keyword>
<dbReference type="Proteomes" id="UP000832097">
    <property type="component" value="Chromosome"/>
</dbReference>
<name>A0ABY4C533_9MICO</name>
<dbReference type="EMBL" id="CP094528">
    <property type="protein sequence ID" value="UOE43855.1"/>
    <property type="molecule type" value="Genomic_DNA"/>
</dbReference>
<evidence type="ECO:0000256" key="2">
    <source>
        <dbReference type="SAM" id="Phobius"/>
    </source>
</evidence>